<gene>
    <name evidence="5" type="ORF">O3P69_014408</name>
</gene>
<feature type="compositionally biased region" description="Pro residues" evidence="3">
    <location>
        <begin position="1178"/>
        <end position="1191"/>
    </location>
</feature>
<comment type="subcellular location">
    <subcellularLocation>
        <location evidence="1">Cytoplasm</location>
    </subcellularLocation>
</comment>
<feature type="region of interest" description="Disordered" evidence="3">
    <location>
        <begin position="302"/>
        <end position="396"/>
    </location>
</feature>
<feature type="compositionally biased region" description="Basic residues" evidence="3">
    <location>
        <begin position="674"/>
        <end position="685"/>
    </location>
</feature>
<dbReference type="PROSITE" id="PS50106">
    <property type="entry name" value="PDZ"/>
    <property type="match status" value="1"/>
</dbReference>
<evidence type="ECO:0000259" key="4">
    <source>
        <dbReference type="PROSITE" id="PS50106"/>
    </source>
</evidence>
<feature type="compositionally biased region" description="Basic and acidic residues" evidence="3">
    <location>
        <begin position="768"/>
        <end position="781"/>
    </location>
</feature>
<dbReference type="AlphaFoldDB" id="A0AAW0TD67"/>
<feature type="compositionally biased region" description="Low complexity" evidence="3">
    <location>
        <begin position="11"/>
        <end position="44"/>
    </location>
</feature>
<keyword evidence="6" id="KW-1185">Reference proteome</keyword>
<feature type="compositionally biased region" description="Pro residues" evidence="3">
    <location>
        <begin position="451"/>
        <end position="461"/>
    </location>
</feature>
<feature type="compositionally biased region" description="Low complexity" evidence="3">
    <location>
        <begin position="319"/>
        <end position="331"/>
    </location>
</feature>
<feature type="compositionally biased region" description="Polar residues" evidence="3">
    <location>
        <begin position="940"/>
        <end position="951"/>
    </location>
</feature>
<sequence>MASAAGTQAIQQAQQAQQNPQQNPQQQNPQQNQPPSSQQQQQQQTQHKRQASCKTKSSSADYANVRTTEATQSFILTLTSTLISTHLHSSPLISPQTQILERMVGDRVCVTRPDEDRRRRTIIVEKENNSFGFTIQSYGIHYKRDGEIEVITYVDFVEYSGPAFRAGMREGDVILSINGQDMEKADHKTLVNFIQSCGDRMRMVVLFEDCVHKVELHMRYIQLQRLLQEKMNDLERLCHQEKSLLAGKLGSSPARHAYNIAHARLLDWLKAQRRLLPPPRYLTCLLPPTTPPHTAALLHHHIHHNPHPPHLPHHHHSHSTTAAGTRDTATPSPTPPALTPREEGAGSGGGVREGAGAPPQRHGAHAPLPPPTLPPRREARSPEPIPPRTAPPTSLLPSSDFHFSLYANPNALPLCSPAGSACMPWGARRLYANTPPADLRSLPAAGTDLPYTPPPPPPPACTNPMCCGGHASRQDRRGPMTPGERESRGRGPGRAGEKGEARGFPSHRRALSAEAWRAPDETDSWHEAELSRLRESRAGPEVPALDTSVPGRPQAGGGGRGSGARKEQAAKQSSRSSRTPDGEEGGLRRSNSARLSKAYSISCVPGDQCLGYDSVIRELKGGTQRSTPRKEPVTPPAPPSPPASIGLCGLEVYDHSPKRPTRRSVFHYCTSSLPHRRAARAKKKRESTSAPRVKSSSLDEDKLTNLSGPEDGQDKIEYGLEDEPEEVSSHVRPSELQLRQFLSLPFGGGRPAVSTPEPSIVRGGSFTEPHRPRPASGERHWSFSQPARSEGTPGRDATPKAAKQRSCQSLCEPPPDKRESPPKKTPAISRSESFRLSTQSLVGPPPARECSKTSCPHGTKTRQLVRMQAKESSTDAADPFILNRLAVTHTKSEDVTGSPAWRKPPPPTRPEWSSGSTEKMRRKSGGGARREREVEGRESLTASWIAASTATEEARGWAATRKGSFKSQVKHKSRLPEQPPPLQQQTVKQAQQPPQPQQPARRSRSSSSFSWAGSEERASGATSDHSGRTVISARSRSLCTDSLVTPARETAASVADVYRYAPPPQEPRLRSDSLEARWSSDNSLEERPGEPRTPAYDSIPSEVSSESSVYGTPRPRQYLATRGEDHGVLSDDEASVDLDAAPRPRRNLPPRRRKSQGARPGEEAPRPPGDSRGAFTPPALPFPPPPWPAMPPRAASSPQESSGSEWFPAGEVSRTVGALAASLSAYRTHLA</sequence>
<feature type="region of interest" description="Disordered" evidence="3">
    <location>
        <begin position="1"/>
        <end position="61"/>
    </location>
</feature>
<dbReference type="EMBL" id="JARAKH010000034">
    <property type="protein sequence ID" value="KAK8384825.1"/>
    <property type="molecule type" value="Genomic_DNA"/>
</dbReference>
<feature type="compositionally biased region" description="Low complexity" evidence="3">
    <location>
        <begin position="983"/>
        <end position="992"/>
    </location>
</feature>
<feature type="compositionally biased region" description="Polar residues" evidence="3">
    <location>
        <begin position="1032"/>
        <end position="1043"/>
    </location>
</feature>
<dbReference type="InterPro" id="IPR036034">
    <property type="entry name" value="PDZ_sf"/>
</dbReference>
<feature type="compositionally biased region" description="Basic and acidic residues" evidence="3">
    <location>
        <begin position="928"/>
        <end position="938"/>
    </location>
</feature>
<reference evidence="5 6" key="1">
    <citation type="submission" date="2023-03" db="EMBL/GenBank/DDBJ databases">
        <title>High-quality genome of Scylla paramamosain provides insights in environmental adaptation.</title>
        <authorList>
            <person name="Zhang L."/>
        </authorList>
    </citation>
    <scope>NUCLEOTIDE SEQUENCE [LARGE SCALE GENOMIC DNA]</scope>
    <source>
        <strain evidence="5">LZ_2023a</strain>
        <tissue evidence="5">Muscle</tissue>
    </source>
</reference>
<feature type="compositionally biased region" description="Basic and acidic residues" evidence="3">
    <location>
        <begin position="472"/>
        <end position="501"/>
    </location>
</feature>
<dbReference type="InterPro" id="IPR052122">
    <property type="entry name" value="Intracell_Traff_Signaling_Reg"/>
</dbReference>
<accession>A0AAW0TD67</accession>
<feature type="compositionally biased region" description="Basic residues" evidence="3">
    <location>
        <begin position="302"/>
        <end position="318"/>
    </location>
</feature>
<feature type="domain" description="PDZ" evidence="4">
    <location>
        <begin position="121"/>
        <end position="209"/>
    </location>
</feature>
<feature type="compositionally biased region" description="Polar residues" evidence="3">
    <location>
        <begin position="52"/>
        <end position="61"/>
    </location>
</feature>
<organism evidence="5 6">
    <name type="scientific">Scylla paramamosain</name>
    <name type="common">Mud crab</name>
    <dbReference type="NCBI Taxonomy" id="85552"/>
    <lineage>
        <taxon>Eukaryota</taxon>
        <taxon>Metazoa</taxon>
        <taxon>Ecdysozoa</taxon>
        <taxon>Arthropoda</taxon>
        <taxon>Crustacea</taxon>
        <taxon>Multicrustacea</taxon>
        <taxon>Malacostraca</taxon>
        <taxon>Eumalacostraca</taxon>
        <taxon>Eucarida</taxon>
        <taxon>Decapoda</taxon>
        <taxon>Pleocyemata</taxon>
        <taxon>Brachyura</taxon>
        <taxon>Eubrachyura</taxon>
        <taxon>Portunoidea</taxon>
        <taxon>Portunidae</taxon>
        <taxon>Portuninae</taxon>
        <taxon>Scylla</taxon>
    </lineage>
</organism>
<evidence type="ECO:0000256" key="2">
    <source>
        <dbReference type="ARBA" id="ARBA00022490"/>
    </source>
</evidence>
<feature type="compositionally biased region" description="Basic and acidic residues" evidence="3">
    <location>
        <begin position="578"/>
        <end position="587"/>
    </location>
</feature>
<dbReference type="Gene3D" id="2.30.42.10">
    <property type="match status" value="1"/>
</dbReference>
<dbReference type="PANTHER" id="PTHR15963:SF5">
    <property type="entry name" value="SHORT SPINDLE 6, ISOFORM A"/>
    <property type="match status" value="1"/>
</dbReference>
<evidence type="ECO:0000256" key="3">
    <source>
        <dbReference type="SAM" id="MobiDB-lite"/>
    </source>
</evidence>
<feature type="region of interest" description="Disordered" evidence="3">
    <location>
        <begin position="620"/>
        <end position="1209"/>
    </location>
</feature>
<evidence type="ECO:0000313" key="6">
    <source>
        <dbReference type="Proteomes" id="UP001487740"/>
    </source>
</evidence>
<dbReference type="GO" id="GO:0005737">
    <property type="term" value="C:cytoplasm"/>
    <property type="evidence" value="ECO:0007669"/>
    <property type="project" value="UniProtKB-SubCell"/>
</dbReference>
<protein>
    <recommendedName>
        <fullName evidence="4">PDZ domain-containing protein</fullName>
    </recommendedName>
</protein>
<evidence type="ECO:0000313" key="5">
    <source>
        <dbReference type="EMBL" id="KAK8384825.1"/>
    </source>
</evidence>
<dbReference type="PANTHER" id="PTHR15963">
    <property type="entry name" value="GENERAL RECEPTOR FOR PHOSPHOINOSITIDES 1-ASSOCIATED SCAFFOLD PROTEIN-RELATED"/>
    <property type="match status" value="1"/>
</dbReference>
<comment type="caution">
    <text evidence="5">The sequence shown here is derived from an EMBL/GenBank/DDBJ whole genome shotgun (WGS) entry which is preliminary data.</text>
</comment>
<dbReference type="InterPro" id="IPR001478">
    <property type="entry name" value="PDZ"/>
</dbReference>
<feature type="compositionally biased region" description="Basic and acidic residues" evidence="3">
    <location>
        <begin position="517"/>
        <end position="538"/>
    </location>
</feature>
<dbReference type="Pfam" id="PF00595">
    <property type="entry name" value="PDZ"/>
    <property type="match status" value="1"/>
</dbReference>
<dbReference type="SMART" id="SM00228">
    <property type="entry name" value="PDZ"/>
    <property type="match status" value="1"/>
</dbReference>
<name>A0AAW0TD67_SCYPA</name>
<feature type="region of interest" description="Disordered" evidence="3">
    <location>
        <begin position="439"/>
        <end position="597"/>
    </location>
</feature>
<feature type="compositionally biased region" description="Polar residues" evidence="3">
    <location>
        <begin position="1"/>
        <end position="10"/>
    </location>
</feature>
<feature type="compositionally biased region" description="Basic residues" evidence="3">
    <location>
        <begin position="1143"/>
        <end position="1156"/>
    </location>
</feature>
<dbReference type="CDD" id="cd06713">
    <property type="entry name" value="PDZ_tamalin_CYTIP-like"/>
    <property type="match status" value="1"/>
</dbReference>
<proteinExistence type="predicted"/>
<feature type="compositionally biased region" description="Pro residues" evidence="3">
    <location>
        <begin position="633"/>
        <end position="642"/>
    </location>
</feature>
<dbReference type="Proteomes" id="UP001487740">
    <property type="component" value="Unassembled WGS sequence"/>
</dbReference>
<feature type="compositionally biased region" description="Polar residues" evidence="3">
    <location>
        <begin position="828"/>
        <end position="841"/>
    </location>
</feature>
<evidence type="ECO:0000256" key="1">
    <source>
        <dbReference type="ARBA" id="ARBA00004496"/>
    </source>
</evidence>
<dbReference type="SUPFAM" id="SSF50156">
    <property type="entry name" value="PDZ domain-like"/>
    <property type="match status" value="1"/>
</dbReference>
<keyword evidence="2" id="KW-0963">Cytoplasm</keyword>